<comment type="caution">
    <text evidence="1">The sequence shown here is derived from an EMBL/GenBank/DDBJ whole genome shotgun (WGS) entry which is preliminary data.</text>
</comment>
<protein>
    <submittedName>
        <fullName evidence="1">Uncharacterized protein</fullName>
    </submittedName>
</protein>
<evidence type="ECO:0000313" key="2">
    <source>
        <dbReference type="Proteomes" id="UP000698173"/>
    </source>
</evidence>
<sequence length="49" mass="5216">MAEMKTNMKAVLNGGIQGKGTLKAEHLETNIAVPESKGAVETVQIQVSY</sequence>
<reference evidence="1" key="1">
    <citation type="journal article" date="2021" name="PeerJ">
        <title>Extensive microbial diversity within the chicken gut microbiome revealed by metagenomics and culture.</title>
        <authorList>
            <person name="Gilroy R."/>
            <person name="Ravi A."/>
            <person name="Getino M."/>
            <person name="Pursley I."/>
            <person name="Horton D.L."/>
            <person name="Alikhan N.F."/>
            <person name="Baker D."/>
            <person name="Gharbi K."/>
            <person name="Hall N."/>
            <person name="Watson M."/>
            <person name="Adriaenssens E.M."/>
            <person name="Foster-Nyarko E."/>
            <person name="Jarju S."/>
            <person name="Secka A."/>
            <person name="Antonio M."/>
            <person name="Oren A."/>
            <person name="Chaudhuri R.R."/>
            <person name="La Ragione R."/>
            <person name="Hildebrand F."/>
            <person name="Pallen M.J."/>
        </authorList>
    </citation>
    <scope>NUCLEOTIDE SEQUENCE</scope>
    <source>
        <strain evidence="1">CHK171-7178</strain>
    </source>
</reference>
<evidence type="ECO:0000313" key="1">
    <source>
        <dbReference type="EMBL" id="HJF31054.1"/>
    </source>
</evidence>
<accession>A0A921FXZ3</accession>
<dbReference type="AlphaFoldDB" id="A0A921FXZ3"/>
<reference evidence="1" key="2">
    <citation type="submission" date="2021-09" db="EMBL/GenBank/DDBJ databases">
        <authorList>
            <person name="Gilroy R."/>
        </authorList>
    </citation>
    <scope>NUCLEOTIDE SEQUENCE</scope>
    <source>
        <strain evidence="1">CHK171-7178</strain>
    </source>
</reference>
<gene>
    <name evidence="1" type="ORF">K8V56_04645</name>
</gene>
<dbReference type="EMBL" id="DYWT01000077">
    <property type="protein sequence ID" value="HJF31054.1"/>
    <property type="molecule type" value="Genomic_DNA"/>
</dbReference>
<dbReference type="Proteomes" id="UP000698173">
    <property type="component" value="Unassembled WGS sequence"/>
</dbReference>
<name>A0A921FXZ3_SPOPS</name>
<organism evidence="1 2">
    <name type="scientific">Sporosarcina psychrophila</name>
    <name type="common">Bacillus psychrophilus</name>
    <dbReference type="NCBI Taxonomy" id="1476"/>
    <lineage>
        <taxon>Bacteria</taxon>
        <taxon>Bacillati</taxon>
        <taxon>Bacillota</taxon>
        <taxon>Bacilli</taxon>
        <taxon>Bacillales</taxon>
        <taxon>Caryophanaceae</taxon>
        <taxon>Sporosarcina</taxon>
    </lineage>
</organism>
<proteinExistence type="predicted"/>